<evidence type="ECO:0000256" key="8">
    <source>
        <dbReference type="ARBA" id="ARBA00022763"/>
    </source>
</evidence>
<dbReference type="NCBIfam" id="TIGR00589">
    <property type="entry name" value="ogt"/>
    <property type="match status" value="1"/>
</dbReference>
<evidence type="ECO:0000256" key="9">
    <source>
        <dbReference type="ARBA" id="ARBA00023204"/>
    </source>
</evidence>
<dbReference type="SUPFAM" id="SSF53155">
    <property type="entry name" value="Methylated DNA-protein cysteine methyltransferase domain"/>
    <property type="match status" value="1"/>
</dbReference>
<dbReference type="GO" id="GO:0032259">
    <property type="term" value="P:methylation"/>
    <property type="evidence" value="ECO:0007669"/>
    <property type="project" value="UniProtKB-KW"/>
</dbReference>
<gene>
    <name evidence="14" type="ORF">ONE63_006525</name>
</gene>
<dbReference type="AlphaFoldDB" id="A0AAV7Y117"/>
<name>A0AAV7Y117_9NEOP</name>
<dbReference type="Gene3D" id="1.10.10.10">
    <property type="entry name" value="Winged helix-like DNA-binding domain superfamily/Winged helix DNA-binding domain"/>
    <property type="match status" value="1"/>
</dbReference>
<comment type="caution">
    <text evidence="14">The sequence shown here is derived from an EMBL/GenBank/DDBJ whole genome shotgun (WGS) entry which is preliminary data.</text>
</comment>
<evidence type="ECO:0000256" key="7">
    <source>
        <dbReference type="ARBA" id="ARBA00022679"/>
    </source>
</evidence>
<dbReference type="InterPro" id="IPR036217">
    <property type="entry name" value="MethylDNA_cys_MeTrfase_DNAb"/>
</dbReference>
<dbReference type="PANTHER" id="PTHR46460">
    <property type="entry name" value="METHYLATED-DNA--PROTEIN-CYSTEINE METHYLTRANSFERASE"/>
    <property type="match status" value="1"/>
</dbReference>
<dbReference type="PROSITE" id="PS00374">
    <property type="entry name" value="MGMT"/>
    <property type="match status" value="1"/>
</dbReference>
<comment type="function">
    <text evidence="2">Involved in the cellular defense against the biological effects of O6-methylguanine (O6-MeG) and O4-methylthymine (O4-MeT) in DNA. Repairs the methylated nucleobase in DNA by stoichiometrically transferring the methyl group to a cysteine residue in the enzyme. This is a suicide reaction: the enzyme is irreversibly inactivated.</text>
</comment>
<evidence type="ECO:0000256" key="10">
    <source>
        <dbReference type="ARBA" id="ARBA00030795"/>
    </source>
</evidence>
<evidence type="ECO:0000256" key="5">
    <source>
        <dbReference type="ARBA" id="ARBA00015377"/>
    </source>
</evidence>
<accession>A0AAV7Y117</accession>
<reference evidence="14" key="1">
    <citation type="submission" date="2022-12" db="EMBL/GenBank/DDBJ databases">
        <title>Chromosome-level genome assembly of the bean flower thrips Megalurothrips usitatus.</title>
        <authorList>
            <person name="Ma L."/>
            <person name="Liu Q."/>
            <person name="Li H."/>
            <person name="Cai W."/>
        </authorList>
    </citation>
    <scope>NUCLEOTIDE SEQUENCE</scope>
    <source>
        <strain evidence="14">Cailab_2022a</strain>
    </source>
</reference>
<dbReference type="Proteomes" id="UP001075354">
    <property type="component" value="Chromosome 3"/>
</dbReference>
<evidence type="ECO:0000256" key="2">
    <source>
        <dbReference type="ARBA" id="ARBA00003317"/>
    </source>
</evidence>
<sequence length="209" mass="23159">MEKKKTKQTTLACGDGMKRSIETVRISTPIGEMMLRVCPVGLHMIYQNGEIMDENFIPEPRKRVTLLSEYPRDEKAKLCVSDCMRWLSSYFHDLQNVSQHTIPQLCPLMPGSTKFRDRVLMSLVKSVPAGKTITYGELASLSGSSGAQQAVGSTMAANPFQLIVPCHRVIKSGKKVGKYSGGCRNLVKIWLLQHEGFNIDENGTVSSGH</sequence>
<evidence type="ECO:0000256" key="12">
    <source>
        <dbReference type="ARBA" id="ARBA00049348"/>
    </source>
</evidence>
<dbReference type="InterPro" id="IPR036631">
    <property type="entry name" value="MGMT_N_sf"/>
</dbReference>
<keyword evidence="6" id="KW-0489">Methyltransferase</keyword>
<comment type="catalytic activity">
    <reaction evidence="12">
        <text>a 6-O-methyl-2'-deoxyguanosine in DNA + L-cysteinyl-[protein] = S-methyl-L-cysteinyl-[protein] + a 2'-deoxyguanosine in DNA</text>
        <dbReference type="Rhea" id="RHEA:24000"/>
        <dbReference type="Rhea" id="RHEA-COMP:10131"/>
        <dbReference type="Rhea" id="RHEA-COMP:10132"/>
        <dbReference type="Rhea" id="RHEA-COMP:11367"/>
        <dbReference type="Rhea" id="RHEA-COMP:11368"/>
        <dbReference type="ChEBI" id="CHEBI:29950"/>
        <dbReference type="ChEBI" id="CHEBI:82612"/>
        <dbReference type="ChEBI" id="CHEBI:85445"/>
        <dbReference type="ChEBI" id="CHEBI:85448"/>
        <dbReference type="EC" id="2.1.1.63"/>
    </reaction>
</comment>
<dbReference type="SUPFAM" id="SSF46767">
    <property type="entry name" value="Methylated DNA-protein cysteine methyltransferase, C-terminal domain"/>
    <property type="match status" value="1"/>
</dbReference>
<proteinExistence type="inferred from homology"/>
<dbReference type="Gene3D" id="3.30.160.70">
    <property type="entry name" value="Methylated DNA-protein cysteine methyltransferase domain"/>
    <property type="match status" value="1"/>
</dbReference>
<organism evidence="14 15">
    <name type="scientific">Megalurothrips usitatus</name>
    <name type="common">bean blossom thrips</name>
    <dbReference type="NCBI Taxonomy" id="439358"/>
    <lineage>
        <taxon>Eukaryota</taxon>
        <taxon>Metazoa</taxon>
        <taxon>Ecdysozoa</taxon>
        <taxon>Arthropoda</taxon>
        <taxon>Hexapoda</taxon>
        <taxon>Insecta</taxon>
        <taxon>Pterygota</taxon>
        <taxon>Neoptera</taxon>
        <taxon>Paraneoptera</taxon>
        <taxon>Thysanoptera</taxon>
        <taxon>Terebrantia</taxon>
        <taxon>Thripoidea</taxon>
        <taxon>Thripidae</taxon>
        <taxon>Megalurothrips</taxon>
    </lineage>
</organism>
<evidence type="ECO:0000256" key="6">
    <source>
        <dbReference type="ARBA" id="ARBA00022603"/>
    </source>
</evidence>
<evidence type="ECO:0000256" key="4">
    <source>
        <dbReference type="ARBA" id="ARBA00011918"/>
    </source>
</evidence>
<evidence type="ECO:0000313" key="14">
    <source>
        <dbReference type="EMBL" id="KAJ1529779.1"/>
    </source>
</evidence>
<comment type="catalytic activity">
    <reaction evidence="1">
        <text>a 4-O-methyl-thymidine in DNA + L-cysteinyl-[protein] = a thymidine in DNA + S-methyl-L-cysteinyl-[protein]</text>
        <dbReference type="Rhea" id="RHEA:53428"/>
        <dbReference type="Rhea" id="RHEA-COMP:10131"/>
        <dbReference type="Rhea" id="RHEA-COMP:10132"/>
        <dbReference type="Rhea" id="RHEA-COMP:13555"/>
        <dbReference type="Rhea" id="RHEA-COMP:13556"/>
        <dbReference type="ChEBI" id="CHEBI:29950"/>
        <dbReference type="ChEBI" id="CHEBI:82612"/>
        <dbReference type="ChEBI" id="CHEBI:137386"/>
        <dbReference type="ChEBI" id="CHEBI:137387"/>
        <dbReference type="EC" id="2.1.1.63"/>
    </reaction>
</comment>
<dbReference type="InterPro" id="IPR036388">
    <property type="entry name" value="WH-like_DNA-bd_sf"/>
</dbReference>
<keyword evidence="9" id="KW-0234">DNA repair</keyword>
<dbReference type="InterPro" id="IPR001497">
    <property type="entry name" value="MethylDNA_cys_MeTrfase_AS"/>
</dbReference>
<dbReference type="EC" id="2.1.1.63" evidence="4"/>
<protein>
    <recommendedName>
        <fullName evidence="5">Methylated-DNA--protein-cysteine methyltransferase</fullName>
        <ecNumber evidence="4">2.1.1.63</ecNumber>
    </recommendedName>
    <alternativeName>
        <fullName evidence="10">6-O-methylguanine-DNA methyltransferase</fullName>
    </alternativeName>
    <alternativeName>
        <fullName evidence="11">O-6-methylguanine-DNA-alkyltransferase</fullName>
    </alternativeName>
</protein>
<keyword evidence="15" id="KW-1185">Reference proteome</keyword>
<evidence type="ECO:0000256" key="3">
    <source>
        <dbReference type="ARBA" id="ARBA00008711"/>
    </source>
</evidence>
<evidence type="ECO:0000256" key="11">
    <source>
        <dbReference type="ARBA" id="ARBA00031621"/>
    </source>
</evidence>
<comment type="similarity">
    <text evidence="3">Belongs to the MGMT family.</text>
</comment>
<keyword evidence="8" id="KW-0227">DNA damage</keyword>
<dbReference type="InterPro" id="IPR014048">
    <property type="entry name" value="MethylDNA_cys_MeTrfase_DNA-bd"/>
</dbReference>
<dbReference type="CDD" id="cd06445">
    <property type="entry name" value="ATase"/>
    <property type="match status" value="1"/>
</dbReference>
<evidence type="ECO:0000259" key="13">
    <source>
        <dbReference type="Pfam" id="PF01035"/>
    </source>
</evidence>
<evidence type="ECO:0000256" key="1">
    <source>
        <dbReference type="ARBA" id="ARBA00001286"/>
    </source>
</evidence>
<dbReference type="PANTHER" id="PTHR46460:SF1">
    <property type="entry name" value="METHYLATED-DNA--PROTEIN-CYSTEINE METHYLTRANSFERASE"/>
    <property type="match status" value="1"/>
</dbReference>
<evidence type="ECO:0000313" key="15">
    <source>
        <dbReference type="Proteomes" id="UP001075354"/>
    </source>
</evidence>
<dbReference type="GO" id="GO:0003908">
    <property type="term" value="F:methylated-DNA-[protein]-cysteine S-methyltransferase activity"/>
    <property type="evidence" value="ECO:0007669"/>
    <property type="project" value="UniProtKB-EC"/>
</dbReference>
<keyword evidence="7" id="KW-0808">Transferase</keyword>
<dbReference type="GO" id="GO:0005654">
    <property type="term" value="C:nucleoplasm"/>
    <property type="evidence" value="ECO:0007669"/>
    <property type="project" value="TreeGrafter"/>
</dbReference>
<dbReference type="GO" id="GO:0006281">
    <property type="term" value="P:DNA repair"/>
    <property type="evidence" value="ECO:0007669"/>
    <property type="project" value="UniProtKB-KW"/>
</dbReference>
<feature type="domain" description="Methylated-DNA-[protein]-cysteine S-methyltransferase DNA binding" evidence="13">
    <location>
        <begin position="115"/>
        <end position="196"/>
    </location>
</feature>
<dbReference type="EMBL" id="JAPTSV010000003">
    <property type="protein sequence ID" value="KAJ1529779.1"/>
    <property type="molecule type" value="Genomic_DNA"/>
</dbReference>
<dbReference type="Pfam" id="PF01035">
    <property type="entry name" value="DNA_binding_1"/>
    <property type="match status" value="1"/>
</dbReference>
<dbReference type="FunFam" id="1.10.10.10:FF:000214">
    <property type="entry name" value="Methylated-DNA--protein-cysteine methyltransferase"/>
    <property type="match status" value="1"/>
</dbReference>